<dbReference type="Proteomes" id="UP000041314">
    <property type="component" value="Unassembled WGS sequence"/>
</dbReference>
<gene>
    <name evidence="2" type="ORF">ERS008198_00860</name>
</gene>
<organism evidence="2 3">
    <name type="scientific">Salmonella enterica subsp. enterica serovar Bovismorbificans</name>
    <dbReference type="NCBI Taxonomy" id="58097"/>
    <lineage>
        <taxon>Bacteria</taxon>
        <taxon>Pseudomonadati</taxon>
        <taxon>Pseudomonadota</taxon>
        <taxon>Gammaproteobacteria</taxon>
        <taxon>Enterobacterales</taxon>
        <taxon>Enterobacteriaceae</taxon>
        <taxon>Salmonella</taxon>
    </lineage>
</organism>
<sequence length="40" mass="4186">MPPIIMNDCGSGGVSSGSPGDNKRRVGTGMCDIRKTSYHC</sequence>
<dbReference type="EMBL" id="CQPA01000004">
    <property type="protein sequence ID" value="CNT73686.1"/>
    <property type="molecule type" value="Genomic_DNA"/>
</dbReference>
<proteinExistence type="predicted"/>
<reference evidence="2 3" key="1">
    <citation type="submission" date="2015-03" db="EMBL/GenBank/DDBJ databases">
        <authorList>
            <consortium name="Pathogen Informatics"/>
        </authorList>
    </citation>
    <scope>NUCLEOTIDE SEQUENCE [LARGE SCALE GENOMIC DNA]</scope>
    <source>
        <strain evidence="2 3">A1104</strain>
    </source>
</reference>
<protein>
    <submittedName>
        <fullName evidence="2">Uncharacterized protein</fullName>
    </submittedName>
</protein>
<name>A0A655BS35_SALET</name>
<accession>A0A655BS35</accession>
<dbReference type="AlphaFoldDB" id="A0A655BS35"/>
<evidence type="ECO:0000313" key="2">
    <source>
        <dbReference type="EMBL" id="CNT73686.1"/>
    </source>
</evidence>
<feature type="region of interest" description="Disordered" evidence="1">
    <location>
        <begin position="1"/>
        <end position="28"/>
    </location>
</feature>
<evidence type="ECO:0000256" key="1">
    <source>
        <dbReference type="SAM" id="MobiDB-lite"/>
    </source>
</evidence>
<evidence type="ECO:0000313" key="3">
    <source>
        <dbReference type="Proteomes" id="UP000041314"/>
    </source>
</evidence>